<feature type="compositionally biased region" description="Polar residues" evidence="1">
    <location>
        <begin position="1"/>
        <end position="12"/>
    </location>
</feature>
<feature type="region of interest" description="Disordered" evidence="1">
    <location>
        <begin position="1"/>
        <end position="21"/>
    </location>
</feature>
<evidence type="ECO:0000313" key="2">
    <source>
        <dbReference type="Ensembl" id="ENSDCDP00010007324.1"/>
    </source>
</evidence>
<dbReference type="GeneTree" id="ENSGT00940000154669"/>
<organism evidence="2 3">
    <name type="scientific">Denticeps clupeoides</name>
    <name type="common">denticle herring</name>
    <dbReference type="NCBI Taxonomy" id="299321"/>
    <lineage>
        <taxon>Eukaryota</taxon>
        <taxon>Metazoa</taxon>
        <taxon>Chordata</taxon>
        <taxon>Craniata</taxon>
        <taxon>Vertebrata</taxon>
        <taxon>Euteleostomi</taxon>
        <taxon>Actinopterygii</taxon>
        <taxon>Neopterygii</taxon>
        <taxon>Teleostei</taxon>
        <taxon>Clupei</taxon>
        <taxon>Clupeiformes</taxon>
        <taxon>Denticipitoidei</taxon>
        <taxon>Denticipitidae</taxon>
        <taxon>Denticeps</taxon>
    </lineage>
</organism>
<keyword evidence="3" id="KW-1185">Reference proteome</keyword>
<dbReference type="Proteomes" id="UP000694580">
    <property type="component" value="Chromosome 4"/>
</dbReference>
<name>A0AAY4AEL6_9TELE</name>
<accession>A0AAY4AEL6</accession>
<evidence type="ECO:0000313" key="3">
    <source>
        <dbReference type="Proteomes" id="UP000694580"/>
    </source>
</evidence>
<evidence type="ECO:0000256" key="1">
    <source>
        <dbReference type="SAM" id="MobiDB-lite"/>
    </source>
</evidence>
<dbReference type="AlphaFoldDB" id="A0AAY4AEL6"/>
<sequence>MTLSNTQPPKSNLTREERRALSSLSRDETITILPADKGRCTVILNSADYNEKVISLLEDIQTSEKLKRDPINIYKKKVIDCLKHLGMENAIDNLYPGEIKVGQSPTQSLYGQSPTQTHHQLSHNIARHLGLCTIEHKTLPPPQKPELRKTGI</sequence>
<reference evidence="2" key="2">
    <citation type="submission" date="2025-08" db="UniProtKB">
        <authorList>
            <consortium name="Ensembl"/>
        </authorList>
    </citation>
    <scope>IDENTIFICATION</scope>
</reference>
<proteinExistence type="predicted"/>
<dbReference type="Ensembl" id="ENSDCDT00010007631.1">
    <property type="protein sequence ID" value="ENSDCDP00010007324.1"/>
    <property type="gene ID" value="ENSDCDG00010003221.1"/>
</dbReference>
<reference evidence="2" key="3">
    <citation type="submission" date="2025-09" db="UniProtKB">
        <authorList>
            <consortium name="Ensembl"/>
        </authorList>
    </citation>
    <scope>IDENTIFICATION</scope>
</reference>
<protein>
    <submittedName>
        <fullName evidence="2">Uncharacterized protein</fullName>
    </submittedName>
</protein>
<reference evidence="2 3" key="1">
    <citation type="submission" date="2020-06" db="EMBL/GenBank/DDBJ databases">
        <authorList>
            <consortium name="Wellcome Sanger Institute Data Sharing"/>
        </authorList>
    </citation>
    <scope>NUCLEOTIDE SEQUENCE [LARGE SCALE GENOMIC DNA]</scope>
</reference>